<proteinExistence type="predicted"/>
<evidence type="ECO:0008006" key="3">
    <source>
        <dbReference type="Google" id="ProtNLM"/>
    </source>
</evidence>
<evidence type="ECO:0000313" key="1">
    <source>
        <dbReference type="EMBL" id="KAK3353720.1"/>
    </source>
</evidence>
<gene>
    <name evidence="1" type="ORF">B0T25DRAFT_608162</name>
</gene>
<reference evidence="1" key="2">
    <citation type="submission" date="2023-06" db="EMBL/GenBank/DDBJ databases">
        <authorList>
            <consortium name="Lawrence Berkeley National Laboratory"/>
            <person name="Haridas S."/>
            <person name="Hensen N."/>
            <person name="Bonometti L."/>
            <person name="Westerberg I."/>
            <person name="Brannstrom I.O."/>
            <person name="Guillou S."/>
            <person name="Cros-Aarteil S."/>
            <person name="Calhoun S."/>
            <person name="Kuo A."/>
            <person name="Mondo S."/>
            <person name="Pangilinan J."/>
            <person name="Riley R."/>
            <person name="Labutti K."/>
            <person name="Andreopoulos B."/>
            <person name="Lipzen A."/>
            <person name="Chen C."/>
            <person name="Yanf M."/>
            <person name="Daum C."/>
            <person name="Ng V."/>
            <person name="Clum A."/>
            <person name="Steindorff A."/>
            <person name="Ohm R."/>
            <person name="Martin F."/>
            <person name="Silar P."/>
            <person name="Natvig D."/>
            <person name="Lalanne C."/>
            <person name="Gautier V."/>
            <person name="Ament-Velasquez S.L."/>
            <person name="Kruys A."/>
            <person name="Hutchinson M.I."/>
            <person name="Powell A.J."/>
            <person name="Barry K."/>
            <person name="Miller A.N."/>
            <person name="Grigoriev I.V."/>
            <person name="Debuchy R."/>
            <person name="Gladieux P."/>
            <person name="Thoren M.H."/>
            <person name="Johannesson H."/>
        </authorList>
    </citation>
    <scope>NUCLEOTIDE SEQUENCE</scope>
    <source>
        <strain evidence="1">CBS 955.72</strain>
    </source>
</reference>
<keyword evidence="2" id="KW-1185">Reference proteome</keyword>
<dbReference type="PANTHER" id="PTHR33099">
    <property type="entry name" value="FE2OG DIOXYGENASE DOMAIN-CONTAINING PROTEIN"/>
    <property type="match status" value="1"/>
</dbReference>
<organism evidence="1 2">
    <name type="scientific">Lasiosphaeria hispida</name>
    <dbReference type="NCBI Taxonomy" id="260671"/>
    <lineage>
        <taxon>Eukaryota</taxon>
        <taxon>Fungi</taxon>
        <taxon>Dikarya</taxon>
        <taxon>Ascomycota</taxon>
        <taxon>Pezizomycotina</taxon>
        <taxon>Sordariomycetes</taxon>
        <taxon>Sordariomycetidae</taxon>
        <taxon>Sordariales</taxon>
        <taxon>Lasiosphaeriaceae</taxon>
        <taxon>Lasiosphaeria</taxon>
    </lineage>
</organism>
<name>A0AAJ0HJK2_9PEZI</name>
<comment type="caution">
    <text evidence="1">The sequence shown here is derived from an EMBL/GenBank/DDBJ whole genome shotgun (WGS) entry which is preliminary data.</text>
</comment>
<dbReference type="Proteomes" id="UP001275084">
    <property type="component" value="Unassembled WGS sequence"/>
</dbReference>
<dbReference type="EMBL" id="JAUIQD010000004">
    <property type="protein sequence ID" value="KAK3353720.1"/>
    <property type="molecule type" value="Genomic_DNA"/>
</dbReference>
<reference evidence="1" key="1">
    <citation type="journal article" date="2023" name="Mol. Phylogenet. Evol.">
        <title>Genome-scale phylogeny and comparative genomics of the fungal order Sordariales.</title>
        <authorList>
            <person name="Hensen N."/>
            <person name="Bonometti L."/>
            <person name="Westerberg I."/>
            <person name="Brannstrom I.O."/>
            <person name="Guillou S."/>
            <person name="Cros-Aarteil S."/>
            <person name="Calhoun S."/>
            <person name="Haridas S."/>
            <person name="Kuo A."/>
            <person name="Mondo S."/>
            <person name="Pangilinan J."/>
            <person name="Riley R."/>
            <person name="LaButti K."/>
            <person name="Andreopoulos B."/>
            <person name="Lipzen A."/>
            <person name="Chen C."/>
            <person name="Yan M."/>
            <person name="Daum C."/>
            <person name="Ng V."/>
            <person name="Clum A."/>
            <person name="Steindorff A."/>
            <person name="Ohm R.A."/>
            <person name="Martin F."/>
            <person name="Silar P."/>
            <person name="Natvig D.O."/>
            <person name="Lalanne C."/>
            <person name="Gautier V."/>
            <person name="Ament-Velasquez S.L."/>
            <person name="Kruys A."/>
            <person name="Hutchinson M.I."/>
            <person name="Powell A.J."/>
            <person name="Barry K."/>
            <person name="Miller A.N."/>
            <person name="Grigoriev I.V."/>
            <person name="Debuchy R."/>
            <person name="Gladieux P."/>
            <person name="Hiltunen Thoren M."/>
            <person name="Johannesson H."/>
        </authorList>
    </citation>
    <scope>NUCLEOTIDE SEQUENCE</scope>
    <source>
        <strain evidence="1">CBS 955.72</strain>
    </source>
</reference>
<protein>
    <recommendedName>
        <fullName evidence="3">Prolyl 4-hydroxylase alpha subunit Fe(2+) 2OG dioxygenase domain-containing protein</fullName>
    </recommendedName>
</protein>
<evidence type="ECO:0000313" key="2">
    <source>
        <dbReference type="Proteomes" id="UP001275084"/>
    </source>
</evidence>
<sequence>MSNSDFSSDISLELGKLIASRSSTCAWEAQFLWSQGKRRRKDAKAKNIDDAKGGVLSTPPITLRWDSPKGNISKITFPITDKTSFRKLLLDCEPAGFGYKDSDVLDKNYRNAAKRDRSDFSSDLCPYELGLIDTVAQVLLPSIKEGISAEGVRAELYALNIYSAPSGFFKSHVGTPRSESQFGSLVPSVLYDWSTSAAGTDAVHWAAFYSDCEHEVGELSQGHRATLTYNLLKDLDEICPGHTNPEFMRDDGVLGVHCTHAYAHSTRSGGRALPTVLKGADMAMYAARTG</sequence>
<accession>A0AAJ0HJK2</accession>
<dbReference type="AlphaFoldDB" id="A0AAJ0HJK2"/>
<dbReference type="PANTHER" id="PTHR33099:SF7">
    <property type="entry name" value="MYND-TYPE DOMAIN-CONTAINING PROTEIN"/>
    <property type="match status" value="1"/>
</dbReference>